<dbReference type="InterPro" id="IPR032675">
    <property type="entry name" value="LRR_dom_sf"/>
</dbReference>
<reference evidence="1" key="2">
    <citation type="submission" date="2020-08" db="EMBL/GenBank/DDBJ databases">
        <title>Plant Genome Project.</title>
        <authorList>
            <person name="Zhang R.-G."/>
        </authorList>
    </citation>
    <scope>NUCLEOTIDE SEQUENCE</scope>
    <source>
        <strain evidence="1">Huo1</strain>
        <tissue evidence="1">Leaf</tissue>
    </source>
</reference>
<keyword evidence="2" id="KW-1185">Reference proteome</keyword>
<dbReference type="Proteomes" id="UP000298416">
    <property type="component" value="Unassembled WGS sequence"/>
</dbReference>
<proteinExistence type="predicted"/>
<evidence type="ECO:0000313" key="1">
    <source>
        <dbReference type="EMBL" id="KAG6391720.1"/>
    </source>
</evidence>
<name>A0A8X8WBP8_SALSN</name>
<reference evidence="1" key="1">
    <citation type="submission" date="2018-01" db="EMBL/GenBank/DDBJ databases">
        <authorList>
            <person name="Mao J.F."/>
        </authorList>
    </citation>
    <scope>NUCLEOTIDE SEQUENCE</scope>
    <source>
        <strain evidence="1">Huo1</strain>
        <tissue evidence="1">Leaf</tissue>
    </source>
</reference>
<dbReference type="SUPFAM" id="SSF52058">
    <property type="entry name" value="L domain-like"/>
    <property type="match status" value="1"/>
</dbReference>
<dbReference type="EMBL" id="PNBA02000019">
    <property type="protein sequence ID" value="KAG6391720.1"/>
    <property type="molecule type" value="Genomic_DNA"/>
</dbReference>
<sequence length="110" mass="12102">MLFITTLMLSKAVAMNVSNSSRELQALIDFRWPHTNSSSALHCHWEGITCDDHGRVAQISLQSQVGCTGGLWCHDVGYLDPLVFTSLTSIHLSSCGLYGIIPEEIVSYAF</sequence>
<organism evidence="1">
    <name type="scientific">Salvia splendens</name>
    <name type="common">Scarlet sage</name>
    <dbReference type="NCBI Taxonomy" id="180675"/>
    <lineage>
        <taxon>Eukaryota</taxon>
        <taxon>Viridiplantae</taxon>
        <taxon>Streptophyta</taxon>
        <taxon>Embryophyta</taxon>
        <taxon>Tracheophyta</taxon>
        <taxon>Spermatophyta</taxon>
        <taxon>Magnoliopsida</taxon>
        <taxon>eudicotyledons</taxon>
        <taxon>Gunneridae</taxon>
        <taxon>Pentapetalae</taxon>
        <taxon>asterids</taxon>
        <taxon>lamiids</taxon>
        <taxon>Lamiales</taxon>
        <taxon>Lamiaceae</taxon>
        <taxon>Nepetoideae</taxon>
        <taxon>Mentheae</taxon>
        <taxon>Salviinae</taxon>
        <taxon>Salvia</taxon>
        <taxon>Salvia subgen. Calosphace</taxon>
        <taxon>core Calosphace</taxon>
    </lineage>
</organism>
<dbReference type="Gene3D" id="3.80.10.10">
    <property type="entry name" value="Ribonuclease Inhibitor"/>
    <property type="match status" value="1"/>
</dbReference>
<accession>A0A8X8WBP8</accession>
<gene>
    <name evidence="1" type="ORF">SASPL_149478</name>
</gene>
<evidence type="ECO:0008006" key="3">
    <source>
        <dbReference type="Google" id="ProtNLM"/>
    </source>
</evidence>
<comment type="caution">
    <text evidence="1">The sequence shown here is derived from an EMBL/GenBank/DDBJ whole genome shotgun (WGS) entry which is preliminary data.</text>
</comment>
<evidence type="ECO:0000313" key="2">
    <source>
        <dbReference type="Proteomes" id="UP000298416"/>
    </source>
</evidence>
<protein>
    <recommendedName>
        <fullName evidence="3">Leucine-rich repeat-containing N-terminal plant-type domain-containing protein</fullName>
    </recommendedName>
</protein>
<dbReference type="AlphaFoldDB" id="A0A8X8WBP8"/>